<dbReference type="GO" id="GO:0055037">
    <property type="term" value="C:recycling endosome"/>
    <property type="evidence" value="ECO:0000314"/>
    <property type="project" value="FlyBase"/>
</dbReference>
<dbReference type="GO" id="GO:0005886">
    <property type="term" value="C:plasma membrane"/>
    <property type="evidence" value="ECO:0007005"/>
    <property type="project" value="FlyBase"/>
</dbReference>
<dbReference type="PeptideAtlas" id="Q8MSX0"/>
<dbReference type="VEuPathDB" id="VectorBase:FBgn0016701"/>
<organism evidence="1">
    <name type="scientific">Drosophila melanogaster</name>
    <name type="common">Fruit fly</name>
    <dbReference type="NCBI Taxonomy" id="7227"/>
    <lineage>
        <taxon>Eukaryota</taxon>
        <taxon>Metazoa</taxon>
        <taxon>Ecdysozoa</taxon>
        <taxon>Arthropoda</taxon>
        <taxon>Hexapoda</taxon>
        <taxon>Insecta</taxon>
        <taxon>Pterygota</taxon>
        <taxon>Neoptera</taxon>
        <taxon>Endopterygota</taxon>
        <taxon>Diptera</taxon>
        <taxon>Brachycera</taxon>
        <taxon>Muscomorpha</taxon>
        <taxon>Ephydroidea</taxon>
        <taxon>Drosophilidae</taxon>
        <taxon>Drosophila</taxon>
        <taxon>Sophophora</taxon>
    </lineage>
</organism>
<dbReference type="Bgee" id="FBgn0016701">
    <property type="expression patterns" value="Expressed in adult middle midgut class I enteroendocrine cell in adult midgut (Drosophila) and 255 other cell types or tissues"/>
</dbReference>
<dbReference type="InterPro" id="IPR001806">
    <property type="entry name" value="Small_GTPase"/>
</dbReference>
<dbReference type="Gene3D" id="3.40.50.300">
    <property type="entry name" value="P-loop containing nucleotide triphosphate hydrolases"/>
    <property type="match status" value="1"/>
</dbReference>
<gene>
    <name evidence="1 2" type="primary">Rab4</name>
    <name evidence="2" type="ORF">CG4921</name>
</gene>
<dbReference type="GO" id="GO:0032482">
    <property type="term" value="P:Rab protein signal transduction"/>
    <property type="evidence" value="ECO:0000250"/>
    <property type="project" value="FlyBase"/>
</dbReference>
<dbReference type="AlphaFoldDB" id="Q8MSX0"/>
<dbReference type="PROSITE" id="PS51419">
    <property type="entry name" value="RAB"/>
    <property type="match status" value="1"/>
</dbReference>
<dbReference type="GO" id="GO:0005768">
    <property type="term" value="C:endosome"/>
    <property type="evidence" value="ECO:0000314"/>
    <property type="project" value="FlyBase"/>
</dbReference>
<dbReference type="EMBL" id="AY118519">
    <property type="protein sequence ID" value="AAM49888.1"/>
    <property type="molecule type" value="mRNA"/>
</dbReference>
<dbReference type="AGR" id="FB:FBgn0016701"/>
<name>Q8MSX0_DROME</name>
<dbReference type="OrthoDB" id="9989112at2759"/>
<dbReference type="Pfam" id="PF00071">
    <property type="entry name" value="Ras"/>
    <property type="match status" value="1"/>
</dbReference>
<dbReference type="FlyBase" id="FBgn0016701">
    <property type="gene designation" value="Rab4"/>
</dbReference>
<reference evidence="1" key="1">
    <citation type="submission" date="2002-06" db="EMBL/GenBank/DDBJ databases">
        <authorList>
            <person name="Stapleton M."/>
            <person name="Brokstein P."/>
            <person name="Hong L."/>
            <person name="Agbayani A."/>
            <person name="Carlson J."/>
            <person name="Champe M."/>
            <person name="Chavez C."/>
            <person name="Dorsett V."/>
            <person name="Dresnek D."/>
            <person name="Farfan D."/>
            <person name="Frise E."/>
            <person name="George R."/>
            <person name="Gonzalez M."/>
            <person name="Guarin H."/>
            <person name="Kronmiller B."/>
            <person name="Li P."/>
            <person name="Liao G."/>
            <person name="Miranda A."/>
            <person name="Mungall C.J."/>
            <person name="Nunoo J."/>
            <person name="Pacleb J."/>
            <person name="Paragas V."/>
            <person name="Park S."/>
            <person name="Patel S."/>
            <person name="Phouanenavong S."/>
            <person name="Wan K."/>
            <person name="Yu C."/>
            <person name="Lewis S.E."/>
            <person name="Rubin G.M."/>
            <person name="Celniker S."/>
        </authorList>
    </citation>
    <scope>NUCLEOTIDE SEQUENCE</scope>
    <source>
        <strain evidence="1">Berkeley</strain>
    </source>
</reference>
<protein>
    <submittedName>
        <fullName evidence="1">LD16736p</fullName>
    </submittedName>
</protein>
<evidence type="ECO:0000313" key="2">
    <source>
        <dbReference type="FlyBase" id="FBgn0016701"/>
    </source>
</evidence>
<dbReference type="GO" id="GO:0003924">
    <property type="term" value="F:GTPase activity"/>
    <property type="evidence" value="ECO:0000250"/>
    <property type="project" value="FlyBase"/>
</dbReference>
<dbReference type="GO" id="GO:0045202">
    <property type="term" value="C:synapse"/>
    <property type="evidence" value="ECO:0000314"/>
    <property type="project" value="FlyBase"/>
</dbReference>
<dbReference type="GO" id="GO:0007299">
    <property type="term" value="P:follicle cell of egg chamber-cell adhesion"/>
    <property type="evidence" value="ECO:0000315"/>
    <property type="project" value="FlyBase"/>
</dbReference>
<dbReference type="GO" id="GO:0031982">
    <property type="term" value="C:vesicle"/>
    <property type="evidence" value="ECO:0000250"/>
    <property type="project" value="FlyBase"/>
</dbReference>
<dbReference type="PANTHER" id="PTHR47979">
    <property type="entry name" value="DRAB11-RELATED"/>
    <property type="match status" value="1"/>
</dbReference>
<dbReference type="SUPFAM" id="SSF52540">
    <property type="entry name" value="P-loop containing nucleoside triphosphate hydrolases"/>
    <property type="match status" value="1"/>
</dbReference>
<dbReference type="ExpressionAtlas" id="Q8MSX0">
    <property type="expression patterns" value="baseline and differential"/>
</dbReference>
<dbReference type="InterPro" id="IPR050209">
    <property type="entry name" value="Rab_GTPases_membrane_traffic"/>
</dbReference>
<dbReference type="InterPro" id="IPR027417">
    <property type="entry name" value="P-loop_NTPase"/>
</dbReference>
<accession>Q8MSX0</accession>
<dbReference type="GO" id="GO:0016192">
    <property type="term" value="P:vesicle-mediated transport"/>
    <property type="evidence" value="ECO:0000250"/>
    <property type="project" value="FlyBase"/>
</dbReference>
<evidence type="ECO:0000313" key="1">
    <source>
        <dbReference type="EMBL" id="AAM49888.1"/>
    </source>
</evidence>
<dbReference type="GO" id="GO:0005525">
    <property type="term" value="F:GTP binding"/>
    <property type="evidence" value="ECO:0007669"/>
    <property type="project" value="InterPro"/>
</dbReference>
<dbReference type="PRINTS" id="PR00449">
    <property type="entry name" value="RASTRNSFRMNG"/>
</dbReference>
<dbReference type="GO" id="GO:0043025">
    <property type="term" value="C:neuronal cell body"/>
    <property type="evidence" value="ECO:0000314"/>
    <property type="project" value="FlyBase"/>
</dbReference>
<sequence>MSETYDYLFKFLIIGSAGSGKSCLLHHFIESKFKDDSSHTIGVEFRLADCERGRQVGKATDMGHSRSGEIPIGDKIVLSRSSRSSPGLRCHFAGLFQCFDKLAE</sequence>
<proteinExistence type="evidence at transcript level"/>